<sequence>MRDIIKKEFSKPNMHFMFKGWADQEQILDELEEGYKGFGGSVEEYLNNKLNY</sequence>
<proteinExistence type="predicted"/>
<protein>
    <submittedName>
        <fullName evidence="1">Uncharacterized protein</fullName>
    </submittedName>
</protein>
<dbReference type="RefSeq" id="WP_161792799.1">
    <property type="nucleotide sequence ID" value="NZ_JAWZXH010000001.1"/>
</dbReference>
<name>A0AB34QRA1_BACPU</name>
<comment type="caution">
    <text evidence="1">The sequence shown here is derived from an EMBL/GenBank/DDBJ whole genome shotgun (WGS) entry which is preliminary data.</text>
</comment>
<organism evidence="1 2">
    <name type="scientific">Bacillus pumilus</name>
    <name type="common">Bacillus mesentericus</name>
    <dbReference type="NCBI Taxonomy" id="1408"/>
    <lineage>
        <taxon>Bacteria</taxon>
        <taxon>Bacillati</taxon>
        <taxon>Bacillota</taxon>
        <taxon>Bacilli</taxon>
        <taxon>Bacillales</taxon>
        <taxon>Bacillaceae</taxon>
        <taxon>Bacillus</taxon>
    </lineage>
</organism>
<dbReference type="Proteomes" id="UP000031978">
    <property type="component" value="Unassembled WGS sequence"/>
</dbReference>
<reference evidence="1 2" key="1">
    <citation type="submission" date="2014-12" db="EMBL/GenBank/DDBJ databases">
        <title>Draft Genome Sequences of Five Spore-Forming Food Isolates of Bacillus pumilus.</title>
        <authorList>
            <person name="de Jong A."/>
            <person name="van Heel A.J."/>
            <person name="Montalban-Lopez M."/>
            <person name="Krawczyk A.O."/>
            <person name="Berendsen E.M."/>
            <person name="Wells-Bennik M."/>
            <person name="Kuipers O.P."/>
        </authorList>
    </citation>
    <scope>NUCLEOTIDE SEQUENCE [LARGE SCALE GENOMIC DNA]</scope>
    <source>
        <strain evidence="1 2">B4127</strain>
    </source>
</reference>
<dbReference type="EMBL" id="JXCL01000040">
    <property type="protein sequence ID" value="KIL12210.1"/>
    <property type="molecule type" value="Genomic_DNA"/>
</dbReference>
<dbReference type="AlphaFoldDB" id="A0AB34QRA1"/>
<evidence type="ECO:0000313" key="1">
    <source>
        <dbReference type="EMBL" id="KIL12210.1"/>
    </source>
</evidence>
<gene>
    <name evidence="1" type="ORF">B4127_1541</name>
</gene>
<evidence type="ECO:0000313" key="2">
    <source>
        <dbReference type="Proteomes" id="UP000031978"/>
    </source>
</evidence>
<accession>A0AB34QRA1</accession>